<protein>
    <recommendedName>
        <fullName evidence="2">LytR/CpsA/Psr regulator C-terminal domain-containing protein</fullName>
    </recommendedName>
</protein>
<dbReference type="Pfam" id="PF13399">
    <property type="entry name" value="LytR_C"/>
    <property type="match status" value="1"/>
</dbReference>
<reference evidence="4" key="1">
    <citation type="journal article" date="2019" name="Int. J. Syst. Evol. Microbiol.">
        <title>The Global Catalogue of Microorganisms (GCM) 10K type strain sequencing project: providing services to taxonomists for standard genome sequencing and annotation.</title>
        <authorList>
            <consortium name="The Broad Institute Genomics Platform"/>
            <consortium name="The Broad Institute Genome Sequencing Center for Infectious Disease"/>
            <person name="Wu L."/>
            <person name="Ma J."/>
        </authorList>
    </citation>
    <scope>NUCLEOTIDE SEQUENCE [LARGE SCALE GENOMIC DNA]</scope>
    <source>
        <strain evidence="4">JCM 19015</strain>
    </source>
</reference>
<sequence>MERGATARPRDRFDDVPTDLARVGAHRAPARRGRGLATFGWAALATGVLVGAGVLGLSVIERGVATTGDGGTTSSAASAAAPAATIDPDASVVVLNATKTSGLAASAAAAAKSDGWKVASTANADTQGVKVSTVYYGDKASQGAALGLAKSLGIGRTQQSDRFDVKGRTRLTVVLGSDFTASS</sequence>
<organism evidence="3 4">
    <name type="scientific">Amnibacterium soli</name>
    <dbReference type="NCBI Taxonomy" id="1282736"/>
    <lineage>
        <taxon>Bacteria</taxon>
        <taxon>Bacillati</taxon>
        <taxon>Actinomycetota</taxon>
        <taxon>Actinomycetes</taxon>
        <taxon>Micrococcales</taxon>
        <taxon>Microbacteriaceae</taxon>
        <taxon>Amnibacterium</taxon>
    </lineage>
</organism>
<name>A0ABP8ZAP5_9MICO</name>
<dbReference type="RefSeq" id="WP_345481538.1">
    <property type="nucleotide sequence ID" value="NZ_BAABLP010000005.1"/>
</dbReference>
<proteinExistence type="predicted"/>
<dbReference type="InterPro" id="IPR027381">
    <property type="entry name" value="LytR/CpsA/Psr_C"/>
</dbReference>
<dbReference type="Proteomes" id="UP001500121">
    <property type="component" value="Unassembled WGS sequence"/>
</dbReference>
<keyword evidence="1" id="KW-0812">Transmembrane</keyword>
<evidence type="ECO:0000313" key="3">
    <source>
        <dbReference type="EMBL" id="GAA4751147.1"/>
    </source>
</evidence>
<feature type="transmembrane region" description="Helical" evidence="1">
    <location>
        <begin position="36"/>
        <end position="60"/>
    </location>
</feature>
<evidence type="ECO:0000256" key="1">
    <source>
        <dbReference type="SAM" id="Phobius"/>
    </source>
</evidence>
<feature type="domain" description="LytR/CpsA/Psr regulator C-terminal" evidence="2">
    <location>
        <begin position="90"/>
        <end position="179"/>
    </location>
</feature>
<gene>
    <name evidence="3" type="ORF">GCM10025783_24590</name>
</gene>
<keyword evidence="1" id="KW-0472">Membrane</keyword>
<comment type="caution">
    <text evidence="3">The sequence shown here is derived from an EMBL/GenBank/DDBJ whole genome shotgun (WGS) entry which is preliminary data.</text>
</comment>
<dbReference type="EMBL" id="BAABLP010000005">
    <property type="protein sequence ID" value="GAA4751147.1"/>
    <property type="molecule type" value="Genomic_DNA"/>
</dbReference>
<evidence type="ECO:0000313" key="4">
    <source>
        <dbReference type="Proteomes" id="UP001500121"/>
    </source>
</evidence>
<evidence type="ECO:0000259" key="2">
    <source>
        <dbReference type="Pfam" id="PF13399"/>
    </source>
</evidence>
<keyword evidence="4" id="KW-1185">Reference proteome</keyword>
<dbReference type="Gene3D" id="3.30.70.2390">
    <property type="match status" value="1"/>
</dbReference>
<keyword evidence="1" id="KW-1133">Transmembrane helix</keyword>
<accession>A0ABP8ZAP5</accession>